<gene>
    <name evidence="1" type="ORF">B9G39_07460</name>
</gene>
<reference evidence="1 2" key="1">
    <citation type="submission" date="2017-04" db="EMBL/GenBank/DDBJ databases">
        <title>Draft genome sequence of Zooshikella ganghwensis VG4 isolated from Red Sea sediments.</title>
        <authorList>
            <person name="Rehman Z."/>
            <person name="Alam I."/>
            <person name="Kamau A."/>
            <person name="Bajic V."/>
            <person name="Leiknes T."/>
        </authorList>
    </citation>
    <scope>NUCLEOTIDE SEQUENCE [LARGE SCALE GENOMIC DNA]</scope>
    <source>
        <strain evidence="1 2">VG4</strain>
    </source>
</reference>
<accession>A0A4P9VL65</accession>
<protein>
    <recommendedName>
        <fullName evidence="3">MaoC-like domain-containing protein</fullName>
    </recommendedName>
</protein>
<evidence type="ECO:0008006" key="3">
    <source>
        <dbReference type="Google" id="ProtNLM"/>
    </source>
</evidence>
<comment type="caution">
    <text evidence="1">The sequence shown here is derived from an EMBL/GenBank/DDBJ whole genome shotgun (WGS) entry which is preliminary data.</text>
</comment>
<sequence length="298" mass="33910">MTKSVSTSVTSIYPWNYALQLWHSRQQPTRPVIGMSWYNQPVSATQLREYLTCCGLDVVEAFRAAEWSGYFENQLPPLFPLVMSFPLHTQLLLSDHASQLAVWLRIVSCQVRVNQALSPQHSFDFSIHYYASDSEFPWVRILGYQLEQLVWECELAFSSSSKEVFPKEVVEQRQALFGQATQSVESSYNVGRWYLHTTQAKAFSQLVRDFHPAHLSNVMAKCLGYQRATVNAVWLLSAALSYLPLPRYPIQIQSYFPSPAYVDSVVELKATQGPQGHDFRIVSAMTPRLALGQLVALH</sequence>
<dbReference type="Gene3D" id="3.10.129.10">
    <property type="entry name" value="Hotdog Thioesterase"/>
    <property type="match status" value="1"/>
</dbReference>
<evidence type="ECO:0000313" key="2">
    <source>
        <dbReference type="Proteomes" id="UP000257039"/>
    </source>
</evidence>
<dbReference type="Proteomes" id="UP000257039">
    <property type="component" value="Unassembled WGS sequence"/>
</dbReference>
<dbReference type="SUPFAM" id="SSF54637">
    <property type="entry name" value="Thioesterase/thiol ester dehydrase-isomerase"/>
    <property type="match status" value="1"/>
</dbReference>
<evidence type="ECO:0000313" key="1">
    <source>
        <dbReference type="EMBL" id="RDH43289.1"/>
    </source>
</evidence>
<name>A0A4P9VL65_9GAMM</name>
<proteinExistence type="predicted"/>
<dbReference type="AlphaFoldDB" id="A0A4P9VL65"/>
<dbReference type="EMBL" id="NDXW01000001">
    <property type="protein sequence ID" value="RDH43289.1"/>
    <property type="molecule type" value="Genomic_DNA"/>
</dbReference>
<organism evidence="1 2">
    <name type="scientific">Zooshikella ganghwensis</name>
    <dbReference type="NCBI Taxonomy" id="202772"/>
    <lineage>
        <taxon>Bacteria</taxon>
        <taxon>Pseudomonadati</taxon>
        <taxon>Pseudomonadota</taxon>
        <taxon>Gammaproteobacteria</taxon>
        <taxon>Oceanospirillales</taxon>
        <taxon>Zooshikellaceae</taxon>
        <taxon>Zooshikella</taxon>
    </lineage>
</organism>
<keyword evidence="2" id="KW-1185">Reference proteome</keyword>
<dbReference type="InterPro" id="IPR029069">
    <property type="entry name" value="HotDog_dom_sf"/>
</dbReference>